<proteinExistence type="predicted"/>
<dbReference type="Proteomes" id="UP000593562">
    <property type="component" value="Unassembled WGS sequence"/>
</dbReference>
<evidence type="ECO:0008006" key="3">
    <source>
        <dbReference type="Google" id="ProtNLM"/>
    </source>
</evidence>
<evidence type="ECO:0000313" key="2">
    <source>
        <dbReference type="Proteomes" id="UP000593562"/>
    </source>
</evidence>
<name>A0A7J7DT76_TRIWF</name>
<protein>
    <recommendedName>
        <fullName evidence="3">F-box domain-containing protein</fullName>
    </recommendedName>
</protein>
<dbReference type="AlphaFoldDB" id="A0A7J7DT76"/>
<comment type="caution">
    <text evidence="1">The sequence shown here is derived from an EMBL/GenBank/DDBJ whole genome shotgun (WGS) entry which is preliminary data.</text>
</comment>
<dbReference type="InParanoid" id="A0A7J7DT76"/>
<evidence type="ECO:0000313" key="1">
    <source>
        <dbReference type="EMBL" id="KAF5749336.1"/>
    </source>
</evidence>
<sequence>MAALKIHDIPKDVLMDILTILPVKSLKRFSCPSENSNLFLRPPLSAHLLKIFTCMDALDLVSIEIPTITRYLELLLMIITLPNTIKSNYIL</sequence>
<accession>A0A7J7DT76</accession>
<dbReference type="EMBL" id="JAAARO010000004">
    <property type="protein sequence ID" value="KAF5749336.1"/>
    <property type="molecule type" value="Genomic_DNA"/>
</dbReference>
<organism evidence="1 2">
    <name type="scientific">Tripterygium wilfordii</name>
    <name type="common">Thunder God vine</name>
    <dbReference type="NCBI Taxonomy" id="458696"/>
    <lineage>
        <taxon>Eukaryota</taxon>
        <taxon>Viridiplantae</taxon>
        <taxon>Streptophyta</taxon>
        <taxon>Embryophyta</taxon>
        <taxon>Tracheophyta</taxon>
        <taxon>Spermatophyta</taxon>
        <taxon>Magnoliopsida</taxon>
        <taxon>eudicotyledons</taxon>
        <taxon>Gunneridae</taxon>
        <taxon>Pentapetalae</taxon>
        <taxon>rosids</taxon>
        <taxon>fabids</taxon>
        <taxon>Celastrales</taxon>
        <taxon>Celastraceae</taxon>
        <taxon>Tripterygium</taxon>
    </lineage>
</organism>
<reference evidence="1 2" key="1">
    <citation type="journal article" date="2020" name="Nat. Commun.">
        <title>Genome of Tripterygium wilfordii and identification of cytochrome P450 involved in triptolide biosynthesis.</title>
        <authorList>
            <person name="Tu L."/>
            <person name="Su P."/>
            <person name="Zhang Z."/>
            <person name="Gao L."/>
            <person name="Wang J."/>
            <person name="Hu T."/>
            <person name="Zhou J."/>
            <person name="Zhang Y."/>
            <person name="Zhao Y."/>
            <person name="Liu Y."/>
            <person name="Song Y."/>
            <person name="Tong Y."/>
            <person name="Lu Y."/>
            <person name="Yang J."/>
            <person name="Xu C."/>
            <person name="Jia M."/>
            <person name="Peters R.J."/>
            <person name="Huang L."/>
            <person name="Gao W."/>
        </authorList>
    </citation>
    <scope>NUCLEOTIDE SEQUENCE [LARGE SCALE GENOMIC DNA]</scope>
    <source>
        <strain evidence="2">cv. XIE 37</strain>
        <tissue evidence="1">Leaf</tissue>
    </source>
</reference>
<keyword evidence="2" id="KW-1185">Reference proteome</keyword>
<gene>
    <name evidence="1" type="ORF">HS088_TW04G01304</name>
</gene>